<dbReference type="Pfam" id="PF20159">
    <property type="entry name" value="YidB"/>
    <property type="match status" value="1"/>
</dbReference>
<protein>
    <submittedName>
        <fullName evidence="1">YidB family protein</fullName>
    </submittedName>
</protein>
<evidence type="ECO:0000313" key="1">
    <source>
        <dbReference type="EMBL" id="WBG91596.1"/>
    </source>
</evidence>
<dbReference type="Proteomes" id="UP001211544">
    <property type="component" value="Chromosome"/>
</dbReference>
<dbReference type="KEGG" id="kpie:N5580_03280"/>
<dbReference type="InterPro" id="IPR045372">
    <property type="entry name" value="YidB"/>
</dbReference>
<keyword evidence="2" id="KW-1185">Reference proteome</keyword>
<reference evidence="1 2" key="1">
    <citation type="journal article" date="2022" name="J Glob Antimicrob Resist">
        <title>First complete genome of a multidrug resistant strain of the novel human pathogen Kalamiella piersonii (GABEKP28) identified in human saliva.</title>
        <authorList>
            <person name="McDonagh F."/>
            <person name="Singh N.K."/>
            <person name="Venkateswaran K."/>
            <person name="Lonappan A.M."/>
            <person name="Hallahan B."/>
            <person name="Tuohy A."/>
            <person name="Burke L."/>
            <person name="Kovarova A."/>
            <person name="Miliotis G."/>
        </authorList>
    </citation>
    <scope>NUCLEOTIDE SEQUENCE [LARGE SCALE GENOMIC DNA]</scope>
    <source>
        <strain evidence="1 2">GABEKP28</strain>
    </source>
</reference>
<dbReference type="InterPro" id="IPR027405">
    <property type="entry name" value="YidB-like"/>
</dbReference>
<dbReference type="Gene3D" id="1.10.10.690">
    <property type="entry name" value="YidB-like"/>
    <property type="match status" value="1"/>
</dbReference>
<evidence type="ECO:0000313" key="2">
    <source>
        <dbReference type="Proteomes" id="UP001211544"/>
    </source>
</evidence>
<dbReference type="AlphaFoldDB" id="A0AAJ5UA08"/>
<dbReference type="RefSeq" id="WP_120454551.1">
    <property type="nucleotide sequence ID" value="NZ_CP104758.1"/>
</dbReference>
<organism evidence="1 2">
    <name type="scientific">Pantoea piersonii</name>
    <dbReference type="NCBI Taxonomy" id="2364647"/>
    <lineage>
        <taxon>Bacteria</taxon>
        <taxon>Pseudomonadati</taxon>
        <taxon>Pseudomonadota</taxon>
        <taxon>Gammaproteobacteria</taxon>
        <taxon>Enterobacterales</taxon>
        <taxon>Erwiniaceae</taxon>
        <taxon>Pantoea</taxon>
    </lineage>
</organism>
<accession>A0AAJ5UA08</accession>
<dbReference type="SUPFAM" id="SSF140804">
    <property type="entry name" value="YidB-like"/>
    <property type="match status" value="1"/>
</dbReference>
<gene>
    <name evidence="1" type="ORF">N5580_03280</name>
</gene>
<sequence>MGLLDELVGALGNGNGRNTLGELEAVWNWVQEQGGIEVLLHKFQQGGLGEILSSWIGTGSNQSVSGGELRSAFGEEALQSLAQKLGTDVNGASGKLAELLPHLIDRMSPQGQMDDQSLHDKQLDLGSMVDQLFKR</sequence>
<dbReference type="EMBL" id="CP104758">
    <property type="protein sequence ID" value="WBG91596.1"/>
    <property type="molecule type" value="Genomic_DNA"/>
</dbReference>
<proteinExistence type="predicted"/>
<name>A0AAJ5UA08_9GAMM</name>